<dbReference type="PROSITE" id="PS50089">
    <property type="entry name" value="ZF_RING_2"/>
    <property type="match status" value="1"/>
</dbReference>
<dbReference type="EMBL" id="GBRD01001090">
    <property type="protein sequence ID" value="JAG64731.1"/>
    <property type="molecule type" value="Transcribed_RNA"/>
</dbReference>
<feature type="transmembrane region" description="Helical" evidence="5">
    <location>
        <begin position="185"/>
        <end position="205"/>
    </location>
</feature>
<dbReference type="GO" id="GO:0008270">
    <property type="term" value="F:zinc ion binding"/>
    <property type="evidence" value="ECO:0007669"/>
    <property type="project" value="UniProtKB-KW"/>
</dbReference>
<keyword evidence="5" id="KW-1133">Transmembrane helix</keyword>
<name>A0A0A9XQN7_LYGHE</name>
<dbReference type="EMBL" id="GBHO01022485">
    <property type="protein sequence ID" value="JAG21119.1"/>
    <property type="molecule type" value="Transcribed_RNA"/>
</dbReference>
<evidence type="ECO:0000313" key="11">
    <source>
        <dbReference type="EMBL" id="JAG21119.1"/>
    </source>
</evidence>
<dbReference type="EMBL" id="GBRD01015077">
    <property type="protein sequence ID" value="JAG50749.1"/>
    <property type="molecule type" value="Transcribed_RNA"/>
</dbReference>
<dbReference type="EMBL" id="GBHO01044024">
    <property type="protein sequence ID" value="JAF99579.1"/>
    <property type="molecule type" value="Transcribed_RNA"/>
</dbReference>
<dbReference type="EMBL" id="GBRD01015074">
    <property type="protein sequence ID" value="JAG50752.1"/>
    <property type="molecule type" value="Transcribed_RNA"/>
</dbReference>
<dbReference type="EMBL" id="GBRD01015075">
    <property type="protein sequence ID" value="JAG50751.1"/>
    <property type="molecule type" value="Transcribed_RNA"/>
</dbReference>
<evidence type="ECO:0000313" key="9">
    <source>
        <dbReference type="EMBL" id="JAG21117.1"/>
    </source>
</evidence>
<dbReference type="InterPro" id="IPR013083">
    <property type="entry name" value="Znf_RING/FYVE/PHD"/>
</dbReference>
<dbReference type="Gene3D" id="3.30.40.10">
    <property type="entry name" value="Zinc/RING finger domain, C3HC4 (zinc finger)"/>
    <property type="match status" value="1"/>
</dbReference>
<reference evidence="12" key="3">
    <citation type="submission" date="2014-09" db="EMBL/GenBank/DDBJ databases">
        <authorList>
            <person name="Magalhaes I.L.F."/>
            <person name="Oliveira U."/>
            <person name="Santos F.R."/>
            <person name="Vidigal T.H.D.A."/>
            <person name="Brescovit A.D."/>
            <person name="Santos A.J."/>
        </authorList>
    </citation>
    <scope>NUCLEOTIDE SEQUENCE</scope>
</reference>
<dbReference type="AlphaFoldDB" id="A0A0A9XQN7"/>
<evidence type="ECO:0000256" key="2">
    <source>
        <dbReference type="ARBA" id="ARBA00022771"/>
    </source>
</evidence>
<keyword evidence="2 4" id="KW-0863">Zinc-finger</keyword>
<evidence type="ECO:0000256" key="3">
    <source>
        <dbReference type="ARBA" id="ARBA00022833"/>
    </source>
</evidence>
<dbReference type="EMBL" id="GBHO01022487">
    <property type="protein sequence ID" value="JAG21117.1"/>
    <property type="molecule type" value="Transcribed_RNA"/>
</dbReference>
<evidence type="ECO:0000313" key="7">
    <source>
        <dbReference type="EMBL" id="JAF99579.1"/>
    </source>
</evidence>
<dbReference type="Pfam" id="PF13639">
    <property type="entry name" value="zf-RING_2"/>
    <property type="match status" value="1"/>
</dbReference>
<reference evidence="13" key="4">
    <citation type="journal article" date="2016" name="Gigascience">
        <title>De novo construction of an expanded transcriptome assembly for the western tarnished plant bug, Lygus hesperus.</title>
        <authorList>
            <person name="Tassone E.E."/>
            <person name="Geib S.M."/>
            <person name="Hall B."/>
            <person name="Fabrick J.A."/>
            <person name="Brent C.S."/>
            <person name="Hull J.J."/>
        </authorList>
    </citation>
    <scope>NUCLEOTIDE SEQUENCE</scope>
</reference>
<dbReference type="EMBL" id="GDHC01007018">
    <property type="protein sequence ID" value="JAQ11611.1"/>
    <property type="molecule type" value="Transcribed_RNA"/>
</dbReference>
<protein>
    <submittedName>
        <fullName evidence="13">Protein TRC8</fullName>
    </submittedName>
</protein>
<proteinExistence type="predicted"/>
<evidence type="ECO:0000313" key="8">
    <source>
        <dbReference type="EMBL" id="JAG21115.1"/>
    </source>
</evidence>
<accession>A0A0A9XQN7</accession>
<evidence type="ECO:0000256" key="4">
    <source>
        <dbReference type="PROSITE-ProRule" id="PRU00175"/>
    </source>
</evidence>
<dbReference type="GO" id="GO:0012505">
    <property type="term" value="C:endomembrane system"/>
    <property type="evidence" value="ECO:0007669"/>
    <property type="project" value="TreeGrafter"/>
</dbReference>
<dbReference type="EMBL" id="GBRD01015073">
    <property type="protein sequence ID" value="JAG50753.1"/>
    <property type="molecule type" value="Transcribed_RNA"/>
</dbReference>
<dbReference type="SMART" id="SM00184">
    <property type="entry name" value="RING"/>
    <property type="match status" value="1"/>
</dbReference>
<dbReference type="InterPro" id="IPR050731">
    <property type="entry name" value="HRD1_E3_ubiq-ligases"/>
</dbReference>
<dbReference type="GO" id="GO:0061630">
    <property type="term" value="F:ubiquitin protein ligase activity"/>
    <property type="evidence" value="ECO:0007669"/>
    <property type="project" value="TreeGrafter"/>
</dbReference>
<evidence type="ECO:0000313" key="10">
    <source>
        <dbReference type="EMBL" id="JAG21118.1"/>
    </source>
</evidence>
<keyword evidence="3" id="KW-0862">Zinc</keyword>
<feature type="transmembrane region" description="Helical" evidence="5">
    <location>
        <begin position="6"/>
        <end position="24"/>
    </location>
</feature>
<sequence>MVNKFEVFYSFFVLPMIVSANYYYPVKGLKGIAHKLYEFWHSIESGVMRFLWKFYQPVDRVERAYFRLKNLCVMFNQICFFMICDNVLVPGQKVTCLYTLMFYNVLAYCVAYIKELVEKEDWSPYVHITDRSNIRHLAMSATKIVLEWTKAVTFIITIVFMLLVFGLETGLENYKPSVSYTIVTFLYYLLTEKVFVEMLTMLINYSQIAVLENMESLWLPVLFQLATAGASSLLLVPLIVWGPYRPALVGLYVNVYLRLKDSYTSNLKELTTERALIAPYRFATPEELGSFDDVCAVCLNPMKLARITPCHHIFHGDCLRKWVKTSNHCPLCKRELKFD</sequence>
<feature type="transmembrane region" description="Helical" evidence="5">
    <location>
        <begin position="144"/>
        <end position="165"/>
    </location>
</feature>
<feature type="domain" description="RING-type" evidence="6">
    <location>
        <begin position="295"/>
        <end position="333"/>
    </location>
</feature>
<dbReference type="InterPro" id="IPR011016">
    <property type="entry name" value="Znf_RING-CH"/>
</dbReference>
<dbReference type="EMBL" id="GBRD01015076">
    <property type="protein sequence ID" value="JAG50750.1"/>
    <property type="molecule type" value="Transcribed_RNA"/>
</dbReference>
<feature type="transmembrane region" description="Helical" evidence="5">
    <location>
        <begin position="95"/>
        <end position="113"/>
    </location>
</feature>
<feature type="transmembrane region" description="Helical" evidence="5">
    <location>
        <begin position="217"/>
        <end position="241"/>
    </location>
</feature>
<evidence type="ECO:0000259" key="6">
    <source>
        <dbReference type="PROSITE" id="PS50089"/>
    </source>
</evidence>
<dbReference type="SMART" id="SM00744">
    <property type="entry name" value="RINGv"/>
    <property type="match status" value="1"/>
</dbReference>
<organism evidence="10">
    <name type="scientific">Lygus hesperus</name>
    <name type="common">Western plant bug</name>
    <dbReference type="NCBI Taxonomy" id="30085"/>
    <lineage>
        <taxon>Eukaryota</taxon>
        <taxon>Metazoa</taxon>
        <taxon>Ecdysozoa</taxon>
        <taxon>Arthropoda</taxon>
        <taxon>Hexapoda</taxon>
        <taxon>Insecta</taxon>
        <taxon>Pterygota</taxon>
        <taxon>Neoptera</taxon>
        <taxon>Paraneoptera</taxon>
        <taxon>Hemiptera</taxon>
        <taxon>Heteroptera</taxon>
        <taxon>Panheteroptera</taxon>
        <taxon>Cimicomorpha</taxon>
        <taxon>Miridae</taxon>
        <taxon>Mirini</taxon>
        <taxon>Lygus</taxon>
    </lineage>
</organism>
<evidence type="ECO:0000256" key="1">
    <source>
        <dbReference type="ARBA" id="ARBA00022723"/>
    </source>
</evidence>
<dbReference type="GO" id="GO:0043161">
    <property type="term" value="P:proteasome-mediated ubiquitin-dependent protein catabolic process"/>
    <property type="evidence" value="ECO:0007669"/>
    <property type="project" value="TreeGrafter"/>
</dbReference>
<evidence type="ECO:0000313" key="13">
    <source>
        <dbReference type="EMBL" id="JAP98616.1"/>
    </source>
</evidence>
<keyword evidence="5" id="KW-0472">Membrane</keyword>
<dbReference type="EMBL" id="GDHC01015492">
    <property type="protein sequence ID" value="JAQ03137.1"/>
    <property type="molecule type" value="Transcribed_RNA"/>
</dbReference>
<dbReference type="EMBL" id="GBHO01022489">
    <property type="protein sequence ID" value="JAG21115.1"/>
    <property type="molecule type" value="Transcribed_RNA"/>
</dbReference>
<keyword evidence="1" id="KW-0479">Metal-binding</keyword>
<reference evidence="10" key="1">
    <citation type="journal article" date="2014" name="PLoS ONE">
        <title>Transcriptome-Based Identification of ABC Transporters in the Western Tarnished Plant Bug Lygus hesperus.</title>
        <authorList>
            <person name="Hull J.J."/>
            <person name="Chaney K."/>
            <person name="Geib S.M."/>
            <person name="Fabrick J.A."/>
            <person name="Brent C.S."/>
            <person name="Walsh D."/>
            <person name="Lavine L.C."/>
        </authorList>
    </citation>
    <scope>NUCLEOTIDE SEQUENCE</scope>
</reference>
<evidence type="ECO:0000313" key="14">
    <source>
        <dbReference type="EMBL" id="JAQ03137.1"/>
    </source>
</evidence>
<dbReference type="PANTHER" id="PTHR22763">
    <property type="entry name" value="RING ZINC FINGER PROTEIN"/>
    <property type="match status" value="1"/>
</dbReference>
<dbReference type="InterPro" id="IPR001841">
    <property type="entry name" value="Znf_RING"/>
</dbReference>
<dbReference type="EMBL" id="GDHC01020012">
    <property type="protein sequence ID" value="JAP98616.1"/>
    <property type="molecule type" value="Transcribed_RNA"/>
</dbReference>
<keyword evidence="5" id="KW-0812">Transmembrane</keyword>
<dbReference type="EMBL" id="GBRD01015072">
    <property type="protein sequence ID" value="JAG50754.1"/>
    <property type="molecule type" value="Transcribed_RNA"/>
</dbReference>
<dbReference type="SUPFAM" id="SSF57850">
    <property type="entry name" value="RING/U-box"/>
    <property type="match status" value="1"/>
</dbReference>
<dbReference type="EMBL" id="GBHO01022486">
    <property type="protein sequence ID" value="JAG21118.1"/>
    <property type="molecule type" value="Transcribed_RNA"/>
</dbReference>
<reference evidence="10" key="2">
    <citation type="submission" date="2014-07" db="EMBL/GenBank/DDBJ databases">
        <authorList>
            <person name="Hull J."/>
        </authorList>
    </citation>
    <scope>NUCLEOTIDE SEQUENCE</scope>
</reference>
<dbReference type="PANTHER" id="PTHR22763:SF190">
    <property type="entry name" value="RING FINGER PROTEIN 24"/>
    <property type="match status" value="1"/>
</dbReference>
<evidence type="ECO:0000313" key="12">
    <source>
        <dbReference type="EMBL" id="JAG50747.1"/>
    </source>
</evidence>
<evidence type="ECO:0000256" key="5">
    <source>
        <dbReference type="SAM" id="Phobius"/>
    </source>
</evidence>
<evidence type="ECO:0000313" key="15">
    <source>
        <dbReference type="EMBL" id="JAQ11611.1"/>
    </source>
</evidence>
<gene>
    <name evidence="15" type="primary">Trc8_0</name>
    <name evidence="13" type="synonym">Trc8_1</name>
    <name evidence="14" type="synonym">Trc8_2</name>
    <name evidence="8" type="ORF">CM83_46369</name>
    <name evidence="7" type="ORF">CM83_46372</name>
    <name evidence="9" type="ORF">CM83_46373</name>
    <name evidence="10" type="ORF">CM83_46374</name>
    <name evidence="11" type="ORF">CM83_46376</name>
    <name evidence="14" type="ORF">g.55843</name>
    <name evidence="13" type="ORF">g.55845</name>
    <name evidence="15" type="ORF">g.55846</name>
</gene>
<dbReference type="EMBL" id="GBRD01015079">
    <property type="protein sequence ID" value="JAG50747.1"/>
    <property type="molecule type" value="Transcribed_RNA"/>
</dbReference>